<dbReference type="AlphaFoldDB" id="A0AAV3SIC0"/>
<dbReference type="InterPro" id="IPR050625">
    <property type="entry name" value="ParA/MinD_ATPase"/>
</dbReference>
<dbReference type="SUPFAM" id="SSF52540">
    <property type="entry name" value="P-loop containing nucleoside triphosphate hydrolases"/>
    <property type="match status" value="1"/>
</dbReference>
<proteinExistence type="predicted"/>
<evidence type="ECO:0000313" key="3">
    <source>
        <dbReference type="EMBL" id="GAA0465367.1"/>
    </source>
</evidence>
<dbReference type="GO" id="GO:0051782">
    <property type="term" value="P:negative regulation of cell division"/>
    <property type="evidence" value="ECO:0007669"/>
    <property type="project" value="TreeGrafter"/>
</dbReference>
<dbReference type="InterPro" id="IPR027417">
    <property type="entry name" value="P-loop_NTPase"/>
</dbReference>
<comment type="caution">
    <text evidence="3">The sequence shown here is derived from an EMBL/GenBank/DDBJ whole genome shotgun (WGS) entry which is preliminary data.</text>
</comment>
<name>A0AAV3SIC0_HALDO</name>
<protein>
    <submittedName>
        <fullName evidence="3">MinD/ParA family protein</fullName>
    </submittedName>
</protein>
<organism evidence="3 4">
    <name type="scientific">Halococcus dombrowskii</name>
    <dbReference type="NCBI Taxonomy" id="179637"/>
    <lineage>
        <taxon>Archaea</taxon>
        <taxon>Methanobacteriati</taxon>
        <taxon>Methanobacteriota</taxon>
        <taxon>Stenosarchaea group</taxon>
        <taxon>Halobacteria</taxon>
        <taxon>Halobacteriales</taxon>
        <taxon>Halococcaceae</taxon>
        <taxon>Halococcus</taxon>
    </lineage>
</organism>
<dbReference type="Gene3D" id="3.40.50.300">
    <property type="entry name" value="P-loop containing nucleotide triphosphate hydrolases"/>
    <property type="match status" value="1"/>
</dbReference>
<dbReference type="GO" id="GO:0005524">
    <property type="term" value="F:ATP binding"/>
    <property type="evidence" value="ECO:0007669"/>
    <property type="project" value="TreeGrafter"/>
</dbReference>
<feature type="domain" description="CobQ/CobB/MinD/ParA nucleotide binding" evidence="2">
    <location>
        <begin position="16"/>
        <end position="222"/>
    </location>
</feature>
<feature type="region of interest" description="Disordered" evidence="1">
    <location>
        <begin position="247"/>
        <end position="290"/>
    </location>
</feature>
<dbReference type="PANTHER" id="PTHR43384:SF10">
    <property type="entry name" value="ATPASE INVOLVED IN CHROMOSOME PARTITIONING, PARA_MIND FAMILY"/>
    <property type="match status" value="1"/>
</dbReference>
<evidence type="ECO:0000256" key="1">
    <source>
        <dbReference type="SAM" id="MobiDB-lite"/>
    </source>
</evidence>
<dbReference type="InterPro" id="IPR002586">
    <property type="entry name" value="CobQ/CobB/MinD/ParA_Nub-bd_dom"/>
</dbReference>
<dbReference type="Pfam" id="PF01656">
    <property type="entry name" value="CbiA"/>
    <property type="match status" value="1"/>
</dbReference>
<dbReference type="GO" id="GO:0016887">
    <property type="term" value="F:ATP hydrolysis activity"/>
    <property type="evidence" value="ECO:0007669"/>
    <property type="project" value="TreeGrafter"/>
</dbReference>
<gene>
    <name evidence="3" type="ORF">GCM10008985_22890</name>
</gene>
<reference evidence="3" key="2">
    <citation type="submission" date="2023-12" db="EMBL/GenBank/DDBJ databases">
        <authorList>
            <person name="Sun Q."/>
            <person name="Inoue M."/>
        </authorList>
    </citation>
    <scope>NUCLEOTIDE SEQUENCE</scope>
    <source>
        <strain evidence="3">JCM 12289</strain>
    </source>
</reference>
<reference evidence="3" key="1">
    <citation type="journal article" date="2014" name="Int. J. Syst. Evol. Microbiol.">
        <title>Complete genome sequence of Corynebacterium casei LMG S-19264T (=DSM 44701T), isolated from a smear-ripened cheese.</title>
        <authorList>
            <consortium name="US DOE Joint Genome Institute (JGI-PGF)"/>
            <person name="Walter F."/>
            <person name="Albersmeier A."/>
            <person name="Kalinowski J."/>
            <person name="Ruckert C."/>
        </authorList>
    </citation>
    <scope>NUCLEOTIDE SEQUENCE</scope>
    <source>
        <strain evidence="3">JCM 12289</strain>
    </source>
</reference>
<dbReference type="EMBL" id="BAAADN010000034">
    <property type="protein sequence ID" value="GAA0465367.1"/>
    <property type="molecule type" value="Genomic_DNA"/>
</dbReference>
<dbReference type="GO" id="GO:0009898">
    <property type="term" value="C:cytoplasmic side of plasma membrane"/>
    <property type="evidence" value="ECO:0007669"/>
    <property type="project" value="TreeGrafter"/>
</dbReference>
<evidence type="ECO:0000259" key="2">
    <source>
        <dbReference type="Pfam" id="PF01656"/>
    </source>
</evidence>
<evidence type="ECO:0000313" key="4">
    <source>
        <dbReference type="Proteomes" id="UP001500962"/>
    </source>
</evidence>
<accession>A0AAV3SIC0</accession>
<sequence>MWLLVDSTAMSGHVYAVAGGKGGVGKTTSAINLGAALRAAGHDTIVVDADLAMANLGAMVDVLSGPTLHDVLASEAALHEALVWLPEDGPPTRSPPDEGPYLVAVPGSRSLDAFAAADPDGLGGVLRSLADAADFVLCDTGAGLSHDNTVPLGVADGVVVVTTPDPVAVADARKTIDFAARAGGTIVGAVVTHAGEETDVSALADELGVEMLAVVPETDAAGDEPLVETAPESYAADAYERLAATLADRGDPGTGEFADSDLVSRSTEPETDDTTVVERLSGVFDRSEND</sequence>
<dbReference type="GO" id="GO:0005829">
    <property type="term" value="C:cytosol"/>
    <property type="evidence" value="ECO:0007669"/>
    <property type="project" value="TreeGrafter"/>
</dbReference>
<dbReference type="PANTHER" id="PTHR43384">
    <property type="entry name" value="SEPTUM SITE-DETERMINING PROTEIN MIND HOMOLOG, CHLOROPLASTIC-RELATED"/>
    <property type="match status" value="1"/>
</dbReference>
<dbReference type="Proteomes" id="UP001500962">
    <property type="component" value="Unassembled WGS sequence"/>
</dbReference>